<protein>
    <submittedName>
        <fullName evidence="2">DUF3299 domain-containing protein</fullName>
    </submittedName>
</protein>
<comment type="caution">
    <text evidence="2">The sequence shown here is derived from an EMBL/GenBank/DDBJ whole genome shotgun (WGS) entry which is preliminary data.</text>
</comment>
<dbReference type="EMBL" id="JACIVI010000003">
    <property type="protein sequence ID" value="MBB1162225.1"/>
    <property type="molecule type" value="Genomic_DNA"/>
</dbReference>
<proteinExistence type="predicted"/>
<gene>
    <name evidence="2" type="ORF">H4F90_09545</name>
</gene>
<dbReference type="RefSeq" id="WP_182663937.1">
    <property type="nucleotide sequence ID" value="NZ_JACIVI010000003.1"/>
</dbReference>
<dbReference type="AlphaFoldDB" id="A0A839HIQ9"/>
<sequence length="183" mass="19820">MKLLSLPALRALAALLLAATLGLAASPPAAAAEKVTAWEALVPKDWDPGKLFEGRDLGLIREGDARELELMRELRSAWDNAPTRSELDGAPIRLPGYVVPLEVSGRQVREFLLVPYFGACIHSPPPPANQILHVVLAKPQALRSMDAVWVSGTLKLRRQDSALGASGYGLEAPRVEPYREGSR</sequence>
<dbReference type="InterPro" id="IPR021727">
    <property type="entry name" value="DUF3299"/>
</dbReference>
<dbReference type="Proteomes" id="UP000586093">
    <property type="component" value="Unassembled WGS sequence"/>
</dbReference>
<keyword evidence="3" id="KW-1185">Reference proteome</keyword>
<reference evidence="2 3" key="1">
    <citation type="submission" date="2020-08" db="EMBL/GenBank/DDBJ databases">
        <title>Aquariorum lacteus gen. nov., sp. nov., a new member of the family Comamonadaceae, isolated from freshwater aquarium.</title>
        <authorList>
            <person name="Chun S.-J."/>
        </authorList>
    </citation>
    <scope>NUCLEOTIDE SEQUENCE [LARGE SCALE GENOMIC DNA]</scope>
    <source>
        <strain evidence="2 3">SJAQ100</strain>
    </source>
</reference>
<dbReference type="Gene3D" id="2.40.50.870">
    <property type="entry name" value="Protein of unknown function (DUF3299)"/>
    <property type="match status" value="1"/>
</dbReference>
<accession>A0A839HIQ9</accession>
<keyword evidence="1" id="KW-0732">Signal</keyword>
<name>A0A839HIQ9_9BURK</name>
<evidence type="ECO:0000256" key="1">
    <source>
        <dbReference type="SAM" id="SignalP"/>
    </source>
</evidence>
<evidence type="ECO:0000313" key="3">
    <source>
        <dbReference type="Proteomes" id="UP000586093"/>
    </source>
</evidence>
<evidence type="ECO:0000313" key="2">
    <source>
        <dbReference type="EMBL" id="MBB1162225.1"/>
    </source>
</evidence>
<feature type="chain" id="PRO_5032820821" evidence="1">
    <location>
        <begin position="32"/>
        <end position="183"/>
    </location>
</feature>
<feature type="signal peptide" evidence="1">
    <location>
        <begin position="1"/>
        <end position="31"/>
    </location>
</feature>
<organism evidence="2 3">
    <name type="scientific">Aquariibacter albus</name>
    <dbReference type="NCBI Taxonomy" id="2759899"/>
    <lineage>
        <taxon>Bacteria</taxon>
        <taxon>Pseudomonadati</taxon>
        <taxon>Pseudomonadota</taxon>
        <taxon>Betaproteobacteria</taxon>
        <taxon>Burkholderiales</taxon>
        <taxon>Sphaerotilaceae</taxon>
        <taxon>Aquariibacter</taxon>
    </lineage>
</organism>
<dbReference type="Pfam" id="PF11736">
    <property type="entry name" value="DUF3299"/>
    <property type="match status" value="1"/>
</dbReference>